<gene>
    <name evidence="7" type="ORF">CUNI_LOCUS1167</name>
</gene>
<keyword evidence="3 6" id="KW-0812">Transmembrane</keyword>
<comment type="similarity">
    <text evidence="2">Belongs to the KRTCAP2 family.</text>
</comment>
<dbReference type="PANTHER" id="PTHR32001:SF1">
    <property type="entry name" value="KERATINOCYTE-ASSOCIATED PROTEIN 2"/>
    <property type="match status" value="1"/>
</dbReference>
<evidence type="ECO:0000256" key="2">
    <source>
        <dbReference type="ARBA" id="ARBA00007279"/>
    </source>
</evidence>
<name>A0A8S3YEA3_9EUPU</name>
<feature type="transmembrane region" description="Helical" evidence="6">
    <location>
        <begin position="75"/>
        <end position="108"/>
    </location>
</feature>
<sequence>MALSTAPSAVVSLLLSITIFALLQIFKSDIASKEYLTVAGGFIGSLFFITLLTFTSNIETLAFGKGFQTQLFPEVILCLFTALFASALVHRVCVTTCLIFSLVALYYINRISQTIYAPPVTATSAGISKKRK</sequence>
<evidence type="ECO:0000256" key="4">
    <source>
        <dbReference type="ARBA" id="ARBA00022989"/>
    </source>
</evidence>
<reference evidence="7" key="1">
    <citation type="submission" date="2021-04" db="EMBL/GenBank/DDBJ databases">
        <authorList>
            <consortium name="Molecular Ecology Group"/>
        </authorList>
    </citation>
    <scope>NUCLEOTIDE SEQUENCE</scope>
</reference>
<evidence type="ECO:0000313" key="8">
    <source>
        <dbReference type="Proteomes" id="UP000678393"/>
    </source>
</evidence>
<evidence type="ECO:0000313" key="7">
    <source>
        <dbReference type="EMBL" id="CAG5115609.1"/>
    </source>
</evidence>
<feature type="transmembrane region" description="Helical" evidence="6">
    <location>
        <begin position="35"/>
        <end position="55"/>
    </location>
</feature>
<dbReference type="Pfam" id="PF09775">
    <property type="entry name" value="Keratin_assoc"/>
    <property type="match status" value="1"/>
</dbReference>
<dbReference type="Proteomes" id="UP000678393">
    <property type="component" value="Unassembled WGS sequence"/>
</dbReference>
<dbReference type="EMBL" id="CAJHNH020000138">
    <property type="protein sequence ID" value="CAG5115609.1"/>
    <property type="molecule type" value="Genomic_DNA"/>
</dbReference>
<dbReference type="PANTHER" id="PTHR32001">
    <property type="entry name" value="KERATINOCYTE-ASSOCIATED PROTEIN 2"/>
    <property type="match status" value="1"/>
</dbReference>
<proteinExistence type="inferred from homology"/>
<dbReference type="OrthoDB" id="1111004at2759"/>
<keyword evidence="8" id="KW-1185">Reference proteome</keyword>
<comment type="subcellular location">
    <subcellularLocation>
        <location evidence="1">Membrane</location>
        <topology evidence="1">Multi-pass membrane protein</topology>
    </subcellularLocation>
</comment>
<evidence type="ECO:0000256" key="5">
    <source>
        <dbReference type="ARBA" id="ARBA00023136"/>
    </source>
</evidence>
<organism evidence="7 8">
    <name type="scientific">Candidula unifasciata</name>
    <dbReference type="NCBI Taxonomy" id="100452"/>
    <lineage>
        <taxon>Eukaryota</taxon>
        <taxon>Metazoa</taxon>
        <taxon>Spiralia</taxon>
        <taxon>Lophotrochozoa</taxon>
        <taxon>Mollusca</taxon>
        <taxon>Gastropoda</taxon>
        <taxon>Heterobranchia</taxon>
        <taxon>Euthyneura</taxon>
        <taxon>Panpulmonata</taxon>
        <taxon>Eupulmonata</taxon>
        <taxon>Stylommatophora</taxon>
        <taxon>Helicina</taxon>
        <taxon>Helicoidea</taxon>
        <taxon>Geomitridae</taxon>
        <taxon>Candidula</taxon>
    </lineage>
</organism>
<evidence type="ECO:0000256" key="6">
    <source>
        <dbReference type="SAM" id="Phobius"/>
    </source>
</evidence>
<dbReference type="AlphaFoldDB" id="A0A8S3YEA3"/>
<protein>
    <recommendedName>
        <fullName evidence="9">Dolichyl-diphosphooligosaccharide--protein glycosyltransferase subunit KCP2</fullName>
    </recommendedName>
</protein>
<evidence type="ECO:0000256" key="3">
    <source>
        <dbReference type="ARBA" id="ARBA00022692"/>
    </source>
</evidence>
<feature type="transmembrane region" description="Helical" evidence="6">
    <location>
        <begin position="6"/>
        <end position="23"/>
    </location>
</feature>
<accession>A0A8S3YEA3</accession>
<evidence type="ECO:0008006" key="9">
    <source>
        <dbReference type="Google" id="ProtNLM"/>
    </source>
</evidence>
<keyword evidence="4 6" id="KW-1133">Transmembrane helix</keyword>
<comment type="caution">
    <text evidence="7">The sequence shown here is derived from an EMBL/GenBank/DDBJ whole genome shotgun (WGS) entry which is preliminary data.</text>
</comment>
<dbReference type="GO" id="GO:0016020">
    <property type="term" value="C:membrane"/>
    <property type="evidence" value="ECO:0007669"/>
    <property type="project" value="UniProtKB-SubCell"/>
</dbReference>
<evidence type="ECO:0000256" key="1">
    <source>
        <dbReference type="ARBA" id="ARBA00004141"/>
    </source>
</evidence>
<keyword evidence="5 6" id="KW-0472">Membrane</keyword>
<dbReference type="InterPro" id="IPR018614">
    <property type="entry name" value="KRTCAP2"/>
</dbReference>